<keyword evidence="3 6" id="KW-0808">Transferase</keyword>
<feature type="region of interest" description="Disordered" evidence="7">
    <location>
        <begin position="186"/>
        <end position="219"/>
    </location>
</feature>
<evidence type="ECO:0000259" key="9">
    <source>
        <dbReference type="PROSITE" id="PS51826"/>
    </source>
</evidence>
<keyword evidence="5 6" id="KW-0012">Acyltransferase</keyword>
<feature type="region of interest" description="Disordered" evidence="7">
    <location>
        <begin position="105"/>
        <end position="142"/>
    </location>
</feature>
<proteinExistence type="inferred from homology"/>
<evidence type="ECO:0000259" key="8">
    <source>
        <dbReference type="PROSITE" id="PS50968"/>
    </source>
</evidence>
<dbReference type="Pfam" id="PF00198">
    <property type="entry name" value="2-oxoacid_dh"/>
    <property type="match status" value="1"/>
</dbReference>
<dbReference type="InterPro" id="IPR050743">
    <property type="entry name" value="2-oxoacid_DH_E2_comp"/>
</dbReference>
<evidence type="ECO:0000313" key="10">
    <source>
        <dbReference type="EMBL" id="MBY6277348.1"/>
    </source>
</evidence>
<dbReference type="CDD" id="cd06849">
    <property type="entry name" value="lipoyl_domain"/>
    <property type="match status" value="1"/>
</dbReference>
<sequence>MAYEFKLPDVGEGLHEAELLRWLVKEGDTVTEDQPIMEVQTDKATVEITSPVNGRVVKLLGQPGDILKVHSVVVIFDDGSPGALPTAGEVASGVAAAAPAGAQPQASLDVPAPAAQPAPAPAAPPAPAPAPAAGAGPADRPRRALATPATRRLARELGVDINQVPGTGPAGRVTSDDVRAFAAGRTAPAPAQAPTQAPSEAAAPTPATPAPAAPAEADDERIPLRGIRKVIAERMVKSKYTAPHVTTVEEVDMTELMAFRAQAKELAARKGIKLSFMPFIIKAVVAALREFPYLNASIDDEAQEIVLHKRYHIGFALDTDAGLLVPVIKDADRKPVFAIAQEMNDLIARGREGKLAPDEMRGSTFTISNQGSIGGLFFTPVINYPEVAILGIGKTQPRPVVRDGEIVIRQMAHLALSFDHRLIDGGMATRFLNRLAELLSDPTLLMMEAM</sequence>
<protein>
    <recommendedName>
        <fullName evidence="6">Dihydrolipoamide acetyltransferase component of pyruvate dehydrogenase complex</fullName>
        <ecNumber evidence="6">2.3.1.-</ecNumber>
    </recommendedName>
</protein>
<gene>
    <name evidence="10" type="ORF">CWE10_14270</name>
</gene>
<dbReference type="InterPro" id="IPR023213">
    <property type="entry name" value="CAT-like_dom_sf"/>
</dbReference>
<keyword evidence="10" id="KW-0378">Hydrolase</keyword>
<feature type="compositionally biased region" description="Pro residues" evidence="7">
    <location>
        <begin position="114"/>
        <end position="130"/>
    </location>
</feature>
<evidence type="ECO:0000256" key="5">
    <source>
        <dbReference type="ARBA" id="ARBA00023315"/>
    </source>
</evidence>
<evidence type="ECO:0000256" key="3">
    <source>
        <dbReference type="ARBA" id="ARBA00022679"/>
    </source>
</evidence>
<dbReference type="Proteomes" id="UP000732377">
    <property type="component" value="Unassembled WGS sequence"/>
</dbReference>
<feature type="compositionally biased region" description="Low complexity" evidence="7">
    <location>
        <begin position="131"/>
        <end position="142"/>
    </location>
</feature>
<organism evidence="10 11">
    <name type="scientific">Symbiobacterium thermophilum</name>
    <dbReference type="NCBI Taxonomy" id="2734"/>
    <lineage>
        <taxon>Bacteria</taxon>
        <taxon>Bacillati</taxon>
        <taxon>Bacillota</taxon>
        <taxon>Clostridia</taxon>
        <taxon>Eubacteriales</taxon>
        <taxon>Symbiobacteriaceae</taxon>
        <taxon>Symbiobacterium</taxon>
    </lineage>
</organism>
<dbReference type="EMBL" id="PIUK01000167">
    <property type="protein sequence ID" value="MBY6277348.1"/>
    <property type="molecule type" value="Genomic_DNA"/>
</dbReference>
<dbReference type="PANTHER" id="PTHR43178">
    <property type="entry name" value="DIHYDROLIPOAMIDE ACETYLTRANSFERASE COMPONENT OF PYRUVATE DEHYDROGENASE COMPLEX"/>
    <property type="match status" value="1"/>
</dbReference>
<feature type="domain" description="Lipoyl-binding" evidence="8">
    <location>
        <begin position="2"/>
        <end position="77"/>
    </location>
</feature>
<accession>A0A953IAA4</accession>
<dbReference type="GO" id="GO:0005737">
    <property type="term" value="C:cytoplasm"/>
    <property type="evidence" value="ECO:0007669"/>
    <property type="project" value="TreeGrafter"/>
</dbReference>
<feature type="compositionally biased region" description="Low complexity" evidence="7">
    <location>
        <begin position="186"/>
        <end position="205"/>
    </location>
</feature>
<dbReference type="Gene3D" id="3.30.559.10">
    <property type="entry name" value="Chloramphenicol acetyltransferase-like domain"/>
    <property type="match status" value="1"/>
</dbReference>
<dbReference type="InterPro" id="IPR003016">
    <property type="entry name" value="2-oxoA_DH_lipoyl-BS"/>
</dbReference>
<dbReference type="InterPro" id="IPR001078">
    <property type="entry name" value="2-oxoacid_DH_actylTfrase"/>
</dbReference>
<evidence type="ECO:0000256" key="1">
    <source>
        <dbReference type="ARBA" id="ARBA00001938"/>
    </source>
</evidence>
<dbReference type="EC" id="2.3.1.-" evidence="6"/>
<dbReference type="InterPro" id="IPR011053">
    <property type="entry name" value="Single_hybrid_motif"/>
</dbReference>
<comment type="similarity">
    <text evidence="2 6">Belongs to the 2-oxoacid dehydrogenase family.</text>
</comment>
<dbReference type="GO" id="GO:0016787">
    <property type="term" value="F:hydrolase activity"/>
    <property type="evidence" value="ECO:0007669"/>
    <property type="project" value="UniProtKB-KW"/>
</dbReference>
<name>A0A953IAA4_SYMTR</name>
<evidence type="ECO:0000313" key="11">
    <source>
        <dbReference type="Proteomes" id="UP000732377"/>
    </source>
</evidence>
<dbReference type="SUPFAM" id="SSF47005">
    <property type="entry name" value="Peripheral subunit-binding domain of 2-oxo acid dehydrogenase complex"/>
    <property type="match status" value="1"/>
</dbReference>
<dbReference type="GO" id="GO:0016407">
    <property type="term" value="F:acetyltransferase activity"/>
    <property type="evidence" value="ECO:0007669"/>
    <property type="project" value="TreeGrafter"/>
</dbReference>
<feature type="domain" description="Peripheral subunit-binding (PSBD)" evidence="9">
    <location>
        <begin position="145"/>
        <end position="182"/>
    </location>
</feature>
<dbReference type="GO" id="GO:0031405">
    <property type="term" value="F:lipoic acid binding"/>
    <property type="evidence" value="ECO:0007669"/>
    <property type="project" value="TreeGrafter"/>
</dbReference>
<dbReference type="InterPro" id="IPR000089">
    <property type="entry name" value="Biotin_lipoyl"/>
</dbReference>
<dbReference type="SUPFAM" id="SSF51230">
    <property type="entry name" value="Single hybrid motif"/>
    <property type="match status" value="1"/>
</dbReference>
<comment type="cofactor">
    <cofactor evidence="1 6">
        <name>(R)-lipoate</name>
        <dbReference type="ChEBI" id="CHEBI:83088"/>
    </cofactor>
</comment>
<evidence type="ECO:0000256" key="7">
    <source>
        <dbReference type="SAM" id="MobiDB-lite"/>
    </source>
</evidence>
<dbReference type="Gene3D" id="4.10.320.10">
    <property type="entry name" value="E3-binding domain"/>
    <property type="match status" value="1"/>
</dbReference>
<dbReference type="RefSeq" id="WP_273380546.1">
    <property type="nucleotide sequence ID" value="NZ_PIUK01000167.1"/>
</dbReference>
<reference evidence="10" key="1">
    <citation type="submission" date="2017-11" db="EMBL/GenBank/DDBJ databases">
        <title>Three new genomes from thermophilic consortium.</title>
        <authorList>
            <person name="Quaggio R."/>
            <person name="Amgarten D."/>
            <person name="Setubal J.C."/>
        </authorList>
    </citation>
    <scope>NUCLEOTIDE SEQUENCE</scope>
    <source>
        <strain evidence="10">ZCTH01-B2</strain>
    </source>
</reference>
<comment type="caution">
    <text evidence="10">The sequence shown here is derived from an EMBL/GenBank/DDBJ whole genome shotgun (WGS) entry which is preliminary data.</text>
</comment>
<dbReference type="SUPFAM" id="SSF52777">
    <property type="entry name" value="CoA-dependent acyltransferases"/>
    <property type="match status" value="1"/>
</dbReference>
<evidence type="ECO:0000256" key="6">
    <source>
        <dbReference type="RuleBase" id="RU003423"/>
    </source>
</evidence>
<dbReference type="InterPro" id="IPR036625">
    <property type="entry name" value="E3-bd_dom_sf"/>
</dbReference>
<dbReference type="AlphaFoldDB" id="A0A953IAA4"/>
<evidence type="ECO:0000256" key="2">
    <source>
        <dbReference type="ARBA" id="ARBA00007317"/>
    </source>
</evidence>
<dbReference type="FunFam" id="3.30.559.10:FF:000007">
    <property type="entry name" value="Dihydrolipoamide acetyltransferase component of pyruvate dehydrogenase complex"/>
    <property type="match status" value="1"/>
</dbReference>
<dbReference type="PANTHER" id="PTHR43178:SF5">
    <property type="entry name" value="LIPOAMIDE ACYLTRANSFERASE COMPONENT OF BRANCHED-CHAIN ALPHA-KETO ACID DEHYDROGENASE COMPLEX, MITOCHONDRIAL"/>
    <property type="match status" value="1"/>
</dbReference>
<dbReference type="PROSITE" id="PS51826">
    <property type="entry name" value="PSBD"/>
    <property type="match status" value="1"/>
</dbReference>
<dbReference type="Pfam" id="PF00364">
    <property type="entry name" value="Biotin_lipoyl"/>
    <property type="match status" value="1"/>
</dbReference>
<evidence type="ECO:0000256" key="4">
    <source>
        <dbReference type="ARBA" id="ARBA00022823"/>
    </source>
</evidence>
<dbReference type="PROSITE" id="PS00189">
    <property type="entry name" value="LIPOYL"/>
    <property type="match status" value="1"/>
</dbReference>
<dbReference type="InterPro" id="IPR004167">
    <property type="entry name" value="PSBD"/>
</dbReference>
<dbReference type="PROSITE" id="PS50968">
    <property type="entry name" value="BIOTINYL_LIPOYL"/>
    <property type="match status" value="1"/>
</dbReference>
<dbReference type="Gene3D" id="2.40.50.100">
    <property type="match status" value="1"/>
</dbReference>
<keyword evidence="4 6" id="KW-0450">Lipoyl</keyword>
<dbReference type="Pfam" id="PF02817">
    <property type="entry name" value="E3_binding"/>
    <property type="match status" value="1"/>
</dbReference>